<gene>
    <name evidence="7" type="ORF">EB796_016701</name>
</gene>
<dbReference type="GO" id="GO:0008270">
    <property type="term" value="F:zinc ion binding"/>
    <property type="evidence" value="ECO:0007669"/>
    <property type="project" value="UniProtKB-KW"/>
</dbReference>
<dbReference type="Pfam" id="PF00569">
    <property type="entry name" value="ZZ"/>
    <property type="match status" value="1"/>
</dbReference>
<dbReference type="OrthoDB" id="20473at2759"/>
<keyword evidence="8" id="KW-1185">Reference proteome</keyword>
<dbReference type="AlphaFoldDB" id="A0A7J7JHY3"/>
<dbReference type="PANTHER" id="PTHR22705:SF0">
    <property type="entry name" value="ZZ-TYPE ZINC FINGER-CONTAINING PROTEIN 3"/>
    <property type="match status" value="1"/>
</dbReference>
<feature type="domain" description="ZZ-type" evidence="6">
    <location>
        <begin position="312"/>
        <end position="371"/>
    </location>
</feature>
<dbReference type="PANTHER" id="PTHR22705">
    <property type="entry name" value="ZINC FINGER, ZZ DOMAIN CONTAINING 3"/>
    <property type="match status" value="1"/>
</dbReference>
<comment type="caution">
    <text evidence="7">The sequence shown here is derived from an EMBL/GenBank/DDBJ whole genome shotgun (WGS) entry which is preliminary data.</text>
</comment>
<evidence type="ECO:0000313" key="8">
    <source>
        <dbReference type="Proteomes" id="UP000593567"/>
    </source>
</evidence>
<evidence type="ECO:0000256" key="5">
    <source>
        <dbReference type="SAM" id="MobiDB-lite"/>
    </source>
</evidence>
<dbReference type="InterPro" id="IPR043145">
    <property type="entry name" value="Znf_ZZ_sf"/>
</dbReference>
<dbReference type="EMBL" id="VXIV02002505">
    <property type="protein sequence ID" value="KAF6024988.1"/>
    <property type="molecule type" value="Genomic_DNA"/>
</dbReference>
<protein>
    <recommendedName>
        <fullName evidence="6">ZZ-type domain-containing protein</fullName>
    </recommendedName>
</protein>
<reference evidence="7" key="1">
    <citation type="submission" date="2020-06" db="EMBL/GenBank/DDBJ databases">
        <title>Draft genome of Bugula neritina, a colonial animal packing powerful symbionts and potential medicines.</title>
        <authorList>
            <person name="Rayko M."/>
        </authorList>
    </citation>
    <scope>NUCLEOTIDE SEQUENCE [LARGE SCALE GENOMIC DNA]</scope>
    <source>
        <strain evidence="7">Kwan_BN1</strain>
    </source>
</reference>
<keyword evidence="2 4" id="KW-0863">Zinc-finger</keyword>
<evidence type="ECO:0000256" key="4">
    <source>
        <dbReference type="PROSITE-ProRule" id="PRU00228"/>
    </source>
</evidence>
<proteinExistence type="predicted"/>
<feature type="compositionally biased region" description="Acidic residues" evidence="5">
    <location>
        <begin position="270"/>
        <end position="280"/>
    </location>
</feature>
<accession>A0A7J7JHY3</accession>
<evidence type="ECO:0000313" key="7">
    <source>
        <dbReference type="EMBL" id="KAF6024988.1"/>
    </source>
</evidence>
<evidence type="ECO:0000256" key="3">
    <source>
        <dbReference type="ARBA" id="ARBA00022833"/>
    </source>
</evidence>
<evidence type="ECO:0000256" key="2">
    <source>
        <dbReference type="ARBA" id="ARBA00022771"/>
    </source>
</evidence>
<dbReference type="InterPro" id="IPR000433">
    <property type="entry name" value="Znf_ZZ"/>
</dbReference>
<keyword evidence="1" id="KW-0479">Metal-binding</keyword>
<dbReference type="InterPro" id="IPR037830">
    <property type="entry name" value="ZZZ3"/>
</dbReference>
<sequence>MLKHAEICKTAREINMAQLDTSYSFDLESDQLALKGNEDYHLVLSSIAKFEAIRSKALSDLDKLHDIKKVALTNPSEFVQKLQSDPKSLNIPSRPKIPDVPVIDWSKYAYSGSDVTVAHGARSTRNKKVPIPQEWIQKTSVKSAELGENEMLVRGRLKDEQKPETFNQLWTTEEQRKLEELLIEFPPERIEAVAIGKLLIDWEPKPCSRLLVEFRSIYPIGSVRGSPRIDTNSNISPVCVHIPTGIRTAVYMPEDNVADTVSSVNSSVDSESEEGSDSDLDLPHSVKETAEYKELMALKSLRQVKLGGSAEHYGYKCDGCGEEPIVGVRYHCVECPQESSVDFCGLCNSKTITFASHHPEHKMAVIKDAVGRNEYKEAAIIPEHTRPQPTKLMIKTIF</sequence>
<dbReference type="Gene3D" id="3.30.60.90">
    <property type="match status" value="1"/>
</dbReference>
<keyword evidence="3" id="KW-0862">Zinc</keyword>
<name>A0A7J7JHY3_BUGNE</name>
<evidence type="ECO:0000256" key="1">
    <source>
        <dbReference type="ARBA" id="ARBA00022723"/>
    </source>
</evidence>
<organism evidence="7 8">
    <name type="scientific">Bugula neritina</name>
    <name type="common">Brown bryozoan</name>
    <name type="synonym">Sertularia neritina</name>
    <dbReference type="NCBI Taxonomy" id="10212"/>
    <lineage>
        <taxon>Eukaryota</taxon>
        <taxon>Metazoa</taxon>
        <taxon>Spiralia</taxon>
        <taxon>Lophotrochozoa</taxon>
        <taxon>Bryozoa</taxon>
        <taxon>Gymnolaemata</taxon>
        <taxon>Cheilostomatida</taxon>
        <taxon>Flustrina</taxon>
        <taxon>Buguloidea</taxon>
        <taxon>Bugulidae</taxon>
        <taxon>Bugula</taxon>
    </lineage>
</organism>
<dbReference type="SUPFAM" id="SSF57850">
    <property type="entry name" value="RING/U-box"/>
    <property type="match status" value="1"/>
</dbReference>
<dbReference type="Proteomes" id="UP000593567">
    <property type="component" value="Unassembled WGS sequence"/>
</dbReference>
<feature type="region of interest" description="Disordered" evidence="5">
    <location>
        <begin position="261"/>
        <end position="282"/>
    </location>
</feature>
<dbReference type="SMART" id="SM00291">
    <property type="entry name" value="ZnF_ZZ"/>
    <property type="match status" value="1"/>
</dbReference>
<dbReference type="PROSITE" id="PS01357">
    <property type="entry name" value="ZF_ZZ_1"/>
    <property type="match status" value="1"/>
</dbReference>
<dbReference type="PROSITE" id="PS50135">
    <property type="entry name" value="ZF_ZZ_2"/>
    <property type="match status" value="1"/>
</dbReference>
<evidence type="ECO:0000259" key="6">
    <source>
        <dbReference type="PROSITE" id="PS50135"/>
    </source>
</evidence>